<organism evidence="2 3">
    <name type="scientific">Candidatus Synechococcus calcipolaris G9</name>
    <dbReference type="NCBI Taxonomy" id="1497997"/>
    <lineage>
        <taxon>Bacteria</taxon>
        <taxon>Bacillati</taxon>
        <taxon>Cyanobacteriota</taxon>
        <taxon>Cyanophyceae</taxon>
        <taxon>Synechococcales</taxon>
        <taxon>Synechococcaceae</taxon>
        <taxon>Synechococcus</taxon>
    </lineage>
</organism>
<dbReference type="InterPro" id="IPR044705">
    <property type="entry name" value="CCB4"/>
</dbReference>
<evidence type="ECO:0000313" key="3">
    <source>
        <dbReference type="Proteomes" id="UP001154265"/>
    </source>
</evidence>
<reference evidence="2" key="1">
    <citation type="journal article" date="2022" name="Genome Biol. Evol.">
        <title>A New Gene Family Diagnostic for Intracellular Biomineralization of Amorphous Ca Carbonates by Cyanobacteria.</title>
        <authorList>
            <person name="Benzerara K."/>
            <person name="Duprat E."/>
            <person name="Bitard-Feildel T."/>
            <person name="Caumes G."/>
            <person name="Cassier-Chauvat C."/>
            <person name="Chauvat F."/>
            <person name="Dezi M."/>
            <person name="Diop S.I."/>
            <person name="Gaschignard G."/>
            <person name="Gorgen S."/>
            <person name="Gugger M."/>
            <person name="Lopez-Garcia P."/>
            <person name="Millet M."/>
            <person name="Skouri-Panet F."/>
            <person name="Moreira D."/>
            <person name="Callebaut I."/>
        </authorList>
    </citation>
    <scope>NUCLEOTIDE SEQUENCE</scope>
    <source>
        <strain evidence="2">G9</strain>
    </source>
</reference>
<keyword evidence="3" id="KW-1185">Reference proteome</keyword>
<keyword evidence="1" id="KW-1133">Transmembrane helix</keyword>
<dbReference type="EMBL" id="JAKKUT010000002">
    <property type="protein sequence ID" value="MDG2989942.1"/>
    <property type="molecule type" value="Genomic_DNA"/>
</dbReference>
<feature type="transmembrane region" description="Helical" evidence="1">
    <location>
        <begin position="6"/>
        <end position="26"/>
    </location>
</feature>
<accession>A0ABT6EVY0</accession>
<keyword evidence="1" id="KW-0472">Membrane</keyword>
<sequence>MNDPNRFLRLLPLVTGGLGGILLLVNRLGTANLTESQARGDVVGVILAAFLVLTGLIWQQVQPRSPEVVQLIGSEGFEFGPDLRESVKIELAWASHTLLTNTATRSLVVWYQGQVLLRRGILSPKTLTKVGPILERVLSTQKPVYLVKLDLYPGRVEFDYLPENTQGVICQPIGREGVLILGANAPRSYTRQDERWVAAIAAKLGQTLDPDSPAPVVSNIMP</sequence>
<evidence type="ECO:0000313" key="2">
    <source>
        <dbReference type="EMBL" id="MDG2989942.1"/>
    </source>
</evidence>
<proteinExistence type="predicted"/>
<evidence type="ECO:0000256" key="1">
    <source>
        <dbReference type="SAM" id="Phobius"/>
    </source>
</evidence>
<protein>
    <submittedName>
        <fullName evidence="2">Cofactor assembly of complex C subunit B</fullName>
    </submittedName>
</protein>
<comment type="caution">
    <text evidence="2">The sequence shown here is derived from an EMBL/GenBank/DDBJ whole genome shotgun (WGS) entry which is preliminary data.</text>
</comment>
<feature type="transmembrane region" description="Helical" evidence="1">
    <location>
        <begin position="38"/>
        <end position="58"/>
    </location>
</feature>
<dbReference type="PANTHER" id="PTHR34943">
    <property type="match status" value="1"/>
</dbReference>
<dbReference type="SUPFAM" id="SSF55781">
    <property type="entry name" value="GAF domain-like"/>
    <property type="match status" value="1"/>
</dbReference>
<gene>
    <name evidence="2" type="ORF">L3556_03190</name>
</gene>
<dbReference type="InterPro" id="IPR021325">
    <property type="entry name" value="CCB2/CCB4"/>
</dbReference>
<reference evidence="2" key="2">
    <citation type="submission" date="2022-01" db="EMBL/GenBank/DDBJ databases">
        <authorList>
            <person name="Zivanovic Y."/>
            <person name="Moreira D."/>
            <person name="Lopez-Garcia P."/>
        </authorList>
    </citation>
    <scope>NUCLEOTIDE SEQUENCE</scope>
    <source>
        <strain evidence="2">G9</strain>
    </source>
</reference>
<dbReference type="Pfam" id="PF11152">
    <property type="entry name" value="CCB2_CCB4"/>
    <property type="match status" value="1"/>
</dbReference>
<dbReference type="RefSeq" id="WP_277865866.1">
    <property type="nucleotide sequence ID" value="NZ_JAKKUT010000002.1"/>
</dbReference>
<keyword evidence="1" id="KW-0812">Transmembrane</keyword>
<dbReference type="Proteomes" id="UP001154265">
    <property type="component" value="Unassembled WGS sequence"/>
</dbReference>
<name>A0ABT6EVY0_9SYNE</name>
<dbReference type="PANTHER" id="PTHR34943:SF2">
    <property type="entry name" value="PROTEIN COFACTOR ASSEMBLY OF COMPLEX C SUBUNIT B CCB4, CHLOROPLASTIC"/>
    <property type="match status" value="1"/>
</dbReference>